<evidence type="ECO:0000256" key="1">
    <source>
        <dbReference type="ARBA" id="ARBA00022737"/>
    </source>
</evidence>
<dbReference type="SUPFAM" id="SSF48403">
    <property type="entry name" value="Ankyrin repeat"/>
    <property type="match status" value="1"/>
</dbReference>
<dbReference type="InterPro" id="IPR036770">
    <property type="entry name" value="Ankyrin_rpt-contain_sf"/>
</dbReference>
<dbReference type="Gene3D" id="1.25.40.20">
    <property type="entry name" value="Ankyrin repeat-containing domain"/>
    <property type="match status" value="3"/>
</dbReference>
<reference evidence="4" key="1">
    <citation type="submission" date="2021-03" db="EMBL/GenBank/DDBJ databases">
        <authorList>
            <person name="Bekaert M."/>
        </authorList>
    </citation>
    <scope>NUCLEOTIDE SEQUENCE</scope>
</reference>
<dbReference type="EMBL" id="CAJPWZ010000470">
    <property type="protein sequence ID" value="CAG2194101.1"/>
    <property type="molecule type" value="Genomic_DNA"/>
</dbReference>
<dbReference type="GO" id="GO:0005634">
    <property type="term" value="C:nucleus"/>
    <property type="evidence" value="ECO:0007669"/>
    <property type="project" value="TreeGrafter"/>
</dbReference>
<dbReference type="PRINTS" id="PR01415">
    <property type="entry name" value="ANKYRIN"/>
</dbReference>
<organism evidence="4 5">
    <name type="scientific">Mytilus edulis</name>
    <name type="common">Blue mussel</name>
    <dbReference type="NCBI Taxonomy" id="6550"/>
    <lineage>
        <taxon>Eukaryota</taxon>
        <taxon>Metazoa</taxon>
        <taxon>Spiralia</taxon>
        <taxon>Lophotrochozoa</taxon>
        <taxon>Mollusca</taxon>
        <taxon>Bivalvia</taxon>
        <taxon>Autobranchia</taxon>
        <taxon>Pteriomorphia</taxon>
        <taxon>Mytilida</taxon>
        <taxon>Mytiloidea</taxon>
        <taxon>Mytilidae</taxon>
        <taxon>Mytilinae</taxon>
        <taxon>Mytilus</taxon>
    </lineage>
</organism>
<dbReference type="InterPro" id="IPR002110">
    <property type="entry name" value="Ankyrin_rpt"/>
</dbReference>
<comment type="caution">
    <text evidence="4">The sequence shown here is derived from an EMBL/GenBank/DDBJ whole genome shotgun (WGS) entry which is preliminary data.</text>
</comment>
<evidence type="ECO:0000256" key="2">
    <source>
        <dbReference type="ARBA" id="ARBA00023043"/>
    </source>
</evidence>
<feature type="repeat" description="ANK" evidence="3">
    <location>
        <begin position="267"/>
        <end position="299"/>
    </location>
</feature>
<dbReference type="PROSITE" id="PS50088">
    <property type="entry name" value="ANK_REPEAT"/>
    <property type="match status" value="6"/>
</dbReference>
<feature type="repeat" description="ANK" evidence="3">
    <location>
        <begin position="371"/>
        <end position="403"/>
    </location>
</feature>
<dbReference type="AlphaFoldDB" id="A0A8S3QFQ8"/>
<feature type="repeat" description="ANK" evidence="3">
    <location>
        <begin position="338"/>
        <end position="370"/>
    </location>
</feature>
<evidence type="ECO:0000313" key="4">
    <source>
        <dbReference type="EMBL" id="CAG2194101.1"/>
    </source>
</evidence>
<protein>
    <submittedName>
        <fullName evidence="4">TRPA1</fullName>
    </submittedName>
</protein>
<dbReference type="Pfam" id="PF00023">
    <property type="entry name" value="Ank"/>
    <property type="match status" value="1"/>
</dbReference>
<feature type="repeat" description="ANK" evidence="3">
    <location>
        <begin position="193"/>
        <end position="225"/>
    </location>
</feature>
<dbReference type="OrthoDB" id="1661883at2759"/>
<proteinExistence type="predicted"/>
<dbReference type="Proteomes" id="UP000683360">
    <property type="component" value="Unassembled WGS sequence"/>
</dbReference>
<accession>A0A8S3QFQ8</accession>
<dbReference type="GO" id="GO:0000976">
    <property type="term" value="F:transcription cis-regulatory region binding"/>
    <property type="evidence" value="ECO:0007669"/>
    <property type="project" value="TreeGrafter"/>
</dbReference>
<feature type="repeat" description="ANK" evidence="3">
    <location>
        <begin position="126"/>
        <end position="158"/>
    </location>
</feature>
<evidence type="ECO:0000256" key="3">
    <source>
        <dbReference type="PROSITE-ProRule" id="PRU00023"/>
    </source>
</evidence>
<keyword evidence="5" id="KW-1185">Reference proteome</keyword>
<dbReference type="InterPro" id="IPR050663">
    <property type="entry name" value="Ankyrin-SOCS_Box"/>
</dbReference>
<name>A0A8S3QFQ8_MYTED</name>
<evidence type="ECO:0000313" key="5">
    <source>
        <dbReference type="Proteomes" id="UP000683360"/>
    </source>
</evidence>
<keyword evidence="2 3" id="KW-0040">ANK repeat</keyword>
<gene>
    <name evidence="4" type="ORF">MEDL_9208</name>
</gene>
<feature type="repeat" description="ANK" evidence="3">
    <location>
        <begin position="93"/>
        <end position="125"/>
    </location>
</feature>
<dbReference type="PROSITE" id="PS50297">
    <property type="entry name" value="ANK_REP_REGION"/>
    <property type="match status" value="5"/>
</dbReference>
<dbReference type="PANTHER" id="PTHR24193:SF121">
    <property type="entry name" value="ADA2A-CONTAINING COMPLEX COMPONENT 3, ISOFORM D"/>
    <property type="match status" value="1"/>
</dbReference>
<dbReference type="PANTHER" id="PTHR24193">
    <property type="entry name" value="ANKYRIN REPEAT PROTEIN"/>
    <property type="match status" value="1"/>
</dbReference>
<keyword evidence="1" id="KW-0677">Repeat</keyword>
<sequence>MERVRNTRLLRLVSGGKNKKGKLNLKHVVGENNGNISLLSMTDTSSIGSDLSTCPVHCTPEECFLEAASKGKQQEFQRLYVENPERLHIQDSNGNTALHHASINGHLHIVDFILQHDGDINAINSSGDTPLHEAVRHEQTIIIDFLLKNEADSSILNDLQMAPIHLAIDCDSLKSLEALLKHKSVNVKLTGESGFTPLHYCAYRDRAEGAKLLLKHGAKPCMKCNHGYYPIHIAARAAAATTLDVIIKYVEALGYTRAEVLSFEDRENNTALHSSVNSGYPEAVRVCLNAGALVDAQQEDKSTPLHFACAQGGLEMIKIMYEIQEGKFLSAMNTTDILKMTPLHRAALFNHVGVVEYLLDKGADINALDANDRTPLFVAASKGAWSTVNLLIKRGANISLKDEKSRNFLHVIIKGGGSLNMFEDDVFKNVKNLLKDG</sequence>
<dbReference type="SMART" id="SM00248">
    <property type="entry name" value="ANK"/>
    <property type="match status" value="9"/>
</dbReference>
<dbReference type="Pfam" id="PF12796">
    <property type="entry name" value="Ank_2"/>
    <property type="match status" value="3"/>
</dbReference>
<dbReference type="GO" id="GO:0045944">
    <property type="term" value="P:positive regulation of transcription by RNA polymerase II"/>
    <property type="evidence" value="ECO:0007669"/>
    <property type="project" value="TreeGrafter"/>
</dbReference>